<reference evidence="2" key="1">
    <citation type="submission" date="2020-09" db="EMBL/GenBank/DDBJ databases">
        <title>Complete genome sequencing of Faecalibacillus intestinalis strain 14EGH31.</title>
        <authorList>
            <person name="Sakamoto M."/>
            <person name="Murakami T."/>
            <person name="Mori H."/>
        </authorList>
    </citation>
    <scope>NUCLEOTIDE SEQUENCE [LARGE SCALE GENOMIC DNA]</scope>
    <source>
        <strain evidence="2">14EGH31</strain>
    </source>
</reference>
<dbReference type="Proteomes" id="UP000593842">
    <property type="component" value="Chromosome"/>
</dbReference>
<dbReference type="RefSeq" id="WP_117814258.1">
    <property type="nucleotide sequence ID" value="NZ_AP024085.1"/>
</dbReference>
<dbReference type="EMBL" id="AP024085">
    <property type="protein sequence ID" value="BCL57426.1"/>
    <property type="molecule type" value="Genomic_DNA"/>
</dbReference>
<gene>
    <name evidence="1" type="ORF">Fi14EGH31_11380</name>
</gene>
<dbReference type="KEGG" id="fit:Fi14EGH31_11380"/>
<dbReference type="AlphaFoldDB" id="A0A7I8DZF3"/>
<dbReference type="GeneID" id="70579572"/>
<accession>A0A7I8DZF3</accession>
<protein>
    <submittedName>
        <fullName evidence="1">Uncharacterized protein</fullName>
    </submittedName>
</protein>
<organism evidence="1 2">
    <name type="scientific">Faecalibacillus intestinalis</name>
    <dbReference type="NCBI Taxonomy" id="1982626"/>
    <lineage>
        <taxon>Bacteria</taxon>
        <taxon>Bacillati</taxon>
        <taxon>Bacillota</taxon>
        <taxon>Erysipelotrichia</taxon>
        <taxon>Erysipelotrichales</taxon>
        <taxon>Coprobacillaceae</taxon>
        <taxon>Faecalibacillus</taxon>
    </lineage>
</organism>
<evidence type="ECO:0000313" key="2">
    <source>
        <dbReference type="Proteomes" id="UP000593842"/>
    </source>
</evidence>
<evidence type="ECO:0000313" key="1">
    <source>
        <dbReference type="EMBL" id="BCL57426.1"/>
    </source>
</evidence>
<name>A0A7I8DZF3_9FIRM</name>
<proteinExistence type="predicted"/>
<sequence>MNYLMLDKDDITKSYGKISKKELLKELGFKEYQLVSFLNNQGIFREKYILVEDDEKDGILIGEVTGKKARKYYATREGRVC</sequence>